<gene>
    <name evidence="2" type="ORF">SAMN05444143_10445</name>
</gene>
<dbReference type="EMBL" id="FOUT01000004">
    <property type="protein sequence ID" value="SFM94088.1"/>
    <property type="molecule type" value="Genomic_DNA"/>
</dbReference>
<evidence type="ECO:0000313" key="3">
    <source>
        <dbReference type="Proteomes" id="UP000182961"/>
    </source>
</evidence>
<protein>
    <submittedName>
        <fullName evidence="2">Gliding motility-associated C-terminal domain-containing protein</fullName>
    </submittedName>
</protein>
<feature type="signal peptide" evidence="1">
    <location>
        <begin position="1"/>
        <end position="18"/>
    </location>
</feature>
<evidence type="ECO:0000256" key="1">
    <source>
        <dbReference type="SAM" id="SignalP"/>
    </source>
</evidence>
<dbReference type="Proteomes" id="UP000182961">
    <property type="component" value="Unassembled WGS sequence"/>
</dbReference>
<dbReference type="InterPro" id="IPR049804">
    <property type="entry name" value="Choice_anch_L"/>
</dbReference>
<organism evidence="2 3">
    <name type="scientific">Flavobacterium succinicans</name>
    <dbReference type="NCBI Taxonomy" id="29536"/>
    <lineage>
        <taxon>Bacteria</taxon>
        <taxon>Pseudomonadati</taxon>
        <taxon>Bacteroidota</taxon>
        <taxon>Flavobacteriia</taxon>
        <taxon>Flavobacteriales</taxon>
        <taxon>Flavobacteriaceae</taxon>
        <taxon>Flavobacterium</taxon>
    </lineage>
</organism>
<dbReference type="eggNOG" id="COG3291">
    <property type="taxonomic scope" value="Bacteria"/>
</dbReference>
<dbReference type="Pfam" id="PF13585">
    <property type="entry name" value="CHU_C"/>
    <property type="match status" value="1"/>
</dbReference>
<name>A0A1I4UYV5_9FLAO</name>
<keyword evidence="3" id="KW-1185">Reference proteome</keyword>
<accession>A0A1I4UYV5</accession>
<dbReference type="eggNOG" id="COG1572">
    <property type="taxonomic scope" value="Bacteria"/>
</dbReference>
<sequence>MRKALFLVLLFCSAHSWSQGIVVDTTTLSIPELVRNELLQNACAEESNFKFSSRLGIGKFISSNPNFPFQEGIIIRNGIAKHTEGTYTGVNESSQLNTNGDPDLQTISNSNGQITPITDVSFIQFDFTPVSSNFSFDFLFASNEYGEFQCGFSDVFGFILTDLTTGISTNLAVLPQTNQAVSVLNIRDNRYNSSCVSANASFFDNYNVGNSTTSLMNMRGETKVLTASATVVPNRTYQIKLAIGDYNDSNYDSAVFIKGGSFKTSMNLGPDQILCKGEQLLLQSDLVGNYNYKWTLNGAELTGETSATLTVTQAGTYGVTATLSGCVIQDEVTVFELALLPPKDLINCYNASTSYPFDLTQNNAAALGLDPAAYSLLYFDSLANANANGPAIPANQWTNYITSANKTIYIKPIHITNNTLCNDLVSFELQITAPLNIINPPEIKVCDTANGRIPVDLTTNASSILNGLPASDYTLSYYFNLIDANNKTNSISNPRNFIMTLARSPLAIWVRVESNNESRCYATVTFDVIAIPLANVDRLADVIACDSYTLPSITNGKYYTGPNATGTQLNIGDVITASGTYYIYNDPSPNSICSNETSFMVTLVYDLSFLREGCGRYVVPDVLVGDFYTQAGGGGSLLPAGTVLNTSQTIFYYAVVNGIVCRDEAVAITVFPLPLVEQLADVVTCNSYVLPTIINGNYYTQPGGNGTILSSGTTITSTQTIYIFANDGQCSNETSFRIVIIDPSVFGPVSRCGGYTLPPLSVGGYYDQPRGQGNAILAGTQIVTSQTVYFFATTTTTPNCTDTINIDITIKPLPFIDTPNDVLACEEYILPALTNGNYYTLPNGRGNQVQAGTPITQNQRLYVFASSPDCNNEHAFAIEIRPRPIVDNFTDIISCTSFTLPRLANGNYYTATGGSKGVGTMLTEGTVITTSQTLFIYNEWSDFSACDNESFFKINIKQVDVGTFADVNACDSYTLPSLTVGGYFLSPNGKDPIAVGTVLNTTQKIYVFAEVGNRITCTSETSFMVNISTTPIFQPVANVTACASYVLPPLSLGAYYSNANKGGTSYQAGDVIRASQQMYIYAAAATNPNCFSEVFFEITVFPLKDLAPQRAFVCVDFQSDNVLQPALLTSGLDPNDYNVDWYLSGAKVGSGVDYSTTQEGVYTMQSQKISPSVGADCGFNPVTYTVEKSSPAEATLTVSNAFTNTIDIIVTVTNGLGNYEFKLDDGNFQTGTVFYDVDSGAHTVTIKDVKGGCDDRILVANVLKYPKFFTPNNDGFNDTWNILDLAFQPDAVIQIFDRYGKFIKEIKPSSAGWDGNYNGQPLPSTDYWFQVTYLLNGEQQVFKAHFSMKR</sequence>
<dbReference type="eggNOG" id="COG2911">
    <property type="taxonomic scope" value="Bacteria"/>
</dbReference>
<keyword evidence="1" id="KW-0732">Signal</keyword>
<feature type="chain" id="PRO_5010180371" evidence="1">
    <location>
        <begin position="19"/>
        <end position="1350"/>
    </location>
</feature>
<evidence type="ECO:0000313" key="2">
    <source>
        <dbReference type="EMBL" id="SFM94088.1"/>
    </source>
</evidence>
<reference evidence="3" key="1">
    <citation type="submission" date="2016-10" db="EMBL/GenBank/DDBJ databases">
        <authorList>
            <person name="Varghese N."/>
            <person name="Submissions S."/>
        </authorList>
    </citation>
    <scope>NUCLEOTIDE SEQUENCE [LARGE SCALE GENOMIC DNA]</scope>
    <source>
        <strain evidence="3">DSM 4002</strain>
    </source>
</reference>
<dbReference type="InterPro" id="IPR026341">
    <property type="entry name" value="T9SS_type_B"/>
</dbReference>
<dbReference type="NCBIfam" id="NF038133">
    <property type="entry name" value="choice_anch_L"/>
    <property type="match status" value="1"/>
</dbReference>
<dbReference type="NCBIfam" id="TIGR04131">
    <property type="entry name" value="Bac_Flav_CTERM"/>
    <property type="match status" value="1"/>
</dbReference>
<proteinExistence type="predicted"/>